<name>A0A9D4T6P9_RHISA</name>
<protein>
    <submittedName>
        <fullName evidence="3">Uncharacterized protein</fullName>
    </submittedName>
</protein>
<reference evidence="3" key="2">
    <citation type="submission" date="2021-09" db="EMBL/GenBank/DDBJ databases">
        <authorList>
            <person name="Jia N."/>
            <person name="Wang J."/>
            <person name="Shi W."/>
            <person name="Du L."/>
            <person name="Sun Y."/>
            <person name="Zhan W."/>
            <person name="Jiang J."/>
            <person name="Wang Q."/>
            <person name="Zhang B."/>
            <person name="Ji P."/>
            <person name="Sakyi L.B."/>
            <person name="Cui X."/>
            <person name="Yuan T."/>
            <person name="Jiang B."/>
            <person name="Yang W."/>
            <person name="Lam T.T.-Y."/>
            <person name="Chang Q."/>
            <person name="Ding S."/>
            <person name="Wang X."/>
            <person name="Zhu J."/>
            <person name="Ruan X."/>
            <person name="Zhao L."/>
            <person name="Wei J."/>
            <person name="Que T."/>
            <person name="Du C."/>
            <person name="Cheng J."/>
            <person name="Dai P."/>
            <person name="Han X."/>
            <person name="Huang E."/>
            <person name="Gao Y."/>
            <person name="Liu J."/>
            <person name="Shao H."/>
            <person name="Ye R."/>
            <person name="Li L."/>
            <person name="Wei W."/>
            <person name="Wang X."/>
            <person name="Wang C."/>
            <person name="Huo Q."/>
            <person name="Li W."/>
            <person name="Guo W."/>
            <person name="Chen H."/>
            <person name="Chen S."/>
            <person name="Zhou L."/>
            <person name="Zhou L."/>
            <person name="Ni X."/>
            <person name="Tian J."/>
            <person name="Zhou Y."/>
            <person name="Sheng Y."/>
            <person name="Liu T."/>
            <person name="Pan Y."/>
            <person name="Xia L."/>
            <person name="Li J."/>
            <person name="Zhao F."/>
            <person name="Cao W."/>
        </authorList>
    </citation>
    <scope>NUCLEOTIDE SEQUENCE</scope>
    <source>
        <strain evidence="3">Rsan-2018</strain>
        <tissue evidence="3">Larvae</tissue>
    </source>
</reference>
<evidence type="ECO:0000313" key="4">
    <source>
        <dbReference type="Proteomes" id="UP000821837"/>
    </source>
</evidence>
<organism evidence="3 4">
    <name type="scientific">Rhipicephalus sanguineus</name>
    <name type="common">Brown dog tick</name>
    <name type="synonym">Ixodes sanguineus</name>
    <dbReference type="NCBI Taxonomy" id="34632"/>
    <lineage>
        <taxon>Eukaryota</taxon>
        <taxon>Metazoa</taxon>
        <taxon>Ecdysozoa</taxon>
        <taxon>Arthropoda</taxon>
        <taxon>Chelicerata</taxon>
        <taxon>Arachnida</taxon>
        <taxon>Acari</taxon>
        <taxon>Parasitiformes</taxon>
        <taxon>Ixodida</taxon>
        <taxon>Ixodoidea</taxon>
        <taxon>Ixodidae</taxon>
        <taxon>Rhipicephalinae</taxon>
        <taxon>Rhipicephalus</taxon>
        <taxon>Rhipicephalus</taxon>
    </lineage>
</organism>
<dbReference type="VEuPathDB" id="VectorBase:RSAN_044458"/>
<proteinExistence type="predicted"/>
<feature type="compositionally biased region" description="Low complexity" evidence="1">
    <location>
        <begin position="47"/>
        <end position="61"/>
    </location>
</feature>
<keyword evidence="4" id="KW-1185">Reference proteome</keyword>
<sequence length="348" mass="38731">MLAFTVFSVAVLLVFLTAMVGLLAMPGVATPQHLKSGSGSGVGLDNSSSSTPAKASTSTSAGGLPDHPPLTPIPYNALICVLNADMSQKEVSQLPEDGLCDLSFYQAIEKEHAIVSGPGGPFNKSLDLVVRAAASHTKTEYGVSFDYTTSLADLWKKKIYHYAFLSLTFFDLTMHSYRKVFYYLKDTAHWALGTLPKQKLGYTRFFLSMTAGARYYTPAKDAKYEILAATYFSDNEPPYIDIGQVCKNKDWSSGFREESPMGAYYANTKIQRIVTYDNERSFRMKLCRGKKLVTEAKYGFAVYDANLDDPGNVCGDGAYSRVRYLKKLMHFFNKKFNTTSAYDECMWQ</sequence>
<keyword evidence="2" id="KW-0732">Signal</keyword>
<feature type="region of interest" description="Disordered" evidence="1">
    <location>
        <begin position="35"/>
        <end position="67"/>
    </location>
</feature>
<dbReference type="AlphaFoldDB" id="A0A9D4T6P9"/>
<reference evidence="3" key="1">
    <citation type="journal article" date="2020" name="Cell">
        <title>Large-Scale Comparative Analyses of Tick Genomes Elucidate Their Genetic Diversity and Vector Capacities.</title>
        <authorList>
            <consortium name="Tick Genome and Microbiome Consortium (TIGMIC)"/>
            <person name="Jia N."/>
            <person name="Wang J."/>
            <person name="Shi W."/>
            <person name="Du L."/>
            <person name="Sun Y."/>
            <person name="Zhan W."/>
            <person name="Jiang J.F."/>
            <person name="Wang Q."/>
            <person name="Zhang B."/>
            <person name="Ji P."/>
            <person name="Bell-Sakyi L."/>
            <person name="Cui X.M."/>
            <person name="Yuan T.T."/>
            <person name="Jiang B.G."/>
            <person name="Yang W.F."/>
            <person name="Lam T.T."/>
            <person name="Chang Q.C."/>
            <person name="Ding S.J."/>
            <person name="Wang X.J."/>
            <person name="Zhu J.G."/>
            <person name="Ruan X.D."/>
            <person name="Zhao L."/>
            <person name="Wei J.T."/>
            <person name="Ye R.Z."/>
            <person name="Que T.C."/>
            <person name="Du C.H."/>
            <person name="Zhou Y.H."/>
            <person name="Cheng J.X."/>
            <person name="Dai P.F."/>
            <person name="Guo W.B."/>
            <person name="Han X.H."/>
            <person name="Huang E.J."/>
            <person name="Li L.F."/>
            <person name="Wei W."/>
            <person name="Gao Y.C."/>
            <person name="Liu J.Z."/>
            <person name="Shao H.Z."/>
            <person name="Wang X."/>
            <person name="Wang C.C."/>
            <person name="Yang T.C."/>
            <person name="Huo Q.B."/>
            <person name="Li W."/>
            <person name="Chen H.Y."/>
            <person name="Chen S.E."/>
            <person name="Zhou L.G."/>
            <person name="Ni X.B."/>
            <person name="Tian J.H."/>
            <person name="Sheng Y."/>
            <person name="Liu T."/>
            <person name="Pan Y.S."/>
            <person name="Xia L.Y."/>
            <person name="Li J."/>
            <person name="Zhao F."/>
            <person name="Cao W.C."/>
        </authorList>
    </citation>
    <scope>NUCLEOTIDE SEQUENCE</scope>
    <source>
        <strain evidence="3">Rsan-2018</strain>
    </source>
</reference>
<comment type="caution">
    <text evidence="3">The sequence shown here is derived from an EMBL/GenBank/DDBJ whole genome shotgun (WGS) entry which is preliminary data.</text>
</comment>
<gene>
    <name evidence="3" type="ORF">HPB52_000585</name>
</gene>
<evidence type="ECO:0000256" key="2">
    <source>
        <dbReference type="SAM" id="SignalP"/>
    </source>
</evidence>
<dbReference type="VEuPathDB" id="VectorBase:RSAN_026474"/>
<feature type="signal peptide" evidence="2">
    <location>
        <begin position="1"/>
        <end position="24"/>
    </location>
</feature>
<evidence type="ECO:0000256" key="1">
    <source>
        <dbReference type="SAM" id="MobiDB-lite"/>
    </source>
</evidence>
<accession>A0A9D4T6P9</accession>
<evidence type="ECO:0000313" key="3">
    <source>
        <dbReference type="EMBL" id="KAH7975324.1"/>
    </source>
</evidence>
<dbReference type="Proteomes" id="UP000821837">
    <property type="component" value="Chromosome 10"/>
</dbReference>
<dbReference type="EMBL" id="JABSTV010001246">
    <property type="protein sequence ID" value="KAH7975324.1"/>
    <property type="molecule type" value="Genomic_DNA"/>
</dbReference>
<feature type="chain" id="PRO_5039482784" evidence="2">
    <location>
        <begin position="25"/>
        <end position="348"/>
    </location>
</feature>